<dbReference type="InterPro" id="IPR007581">
    <property type="entry name" value="Endonuclease-V"/>
</dbReference>
<dbReference type="GO" id="GO:0005730">
    <property type="term" value="C:nucleolus"/>
    <property type="evidence" value="ECO:0007669"/>
    <property type="project" value="TreeGrafter"/>
</dbReference>
<evidence type="ECO:0000256" key="6">
    <source>
        <dbReference type="SAM" id="MobiDB-lite"/>
    </source>
</evidence>
<gene>
    <name evidence="8" type="ORF">CBR_g34340</name>
</gene>
<keyword evidence="4" id="KW-0255">Endonuclease</keyword>
<evidence type="ECO:0000256" key="3">
    <source>
        <dbReference type="ARBA" id="ARBA00022722"/>
    </source>
</evidence>
<dbReference type="PANTHER" id="PTHR28511">
    <property type="entry name" value="ENDONUCLEASE V"/>
    <property type="match status" value="1"/>
</dbReference>
<dbReference type="GO" id="GO:0016891">
    <property type="term" value="F:RNA endonuclease activity producing 5'-phosphomonoesters, hydrolytic mechanism"/>
    <property type="evidence" value="ECO:0007669"/>
    <property type="project" value="TreeGrafter"/>
</dbReference>
<feature type="region of interest" description="Disordered" evidence="6">
    <location>
        <begin position="54"/>
        <end position="74"/>
    </location>
</feature>
<keyword evidence="7" id="KW-0812">Transmembrane</keyword>
<keyword evidence="2" id="KW-0963">Cytoplasm</keyword>
<dbReference type="Gene3D" id="3.30.2170.10">
    <property type="entry name" value="archaeoglobus fulgidus dsm 4304 superfamily"/>
    <property type="match status" value="1"/>
</dbReference>
<dbReference type="Gramene" id="GBG82060">
    <property type="protein sequence ID" value="GBG82060"/>
    <property type="gene ID" value="CBR_g34340"/>
</dbReference>
<dbReference type="STRING" id="69332.A0A388LIA8"/>
<dbReference type="AlphaFoldDB" id="A0A388LIA8"/>
<keyword evidence="9" id="KW-1185">Reference proteome</keyword>
<feature type="compositionally biased region" description="Polar residues" evidence="6">
    <location>
        <begin position="63"/>
        <end position="73"/>
    </location>
</feature>
<dbReference type="Proteomes" id="UP000265515">
    <property type="component" value="Unassembled WGS sequence"/>
</dbReference>
<keyword evidence="7" id="KW-0472">Membrane</keyword>
<dbReference type="EMBL" id="BFEA01000395">
    <property type="protein sequence ID" value="GBG82060.1"/>
    <property type="molecule type" value="Genomic_DNA"/>
</dbReference>
<evidence type="ECO:0000256" key="7">
    <source>
        <dbReference type="SAM" id="Phobius"/>
    </source>
</evidence>
<dbReference type="OrthoDB" id="20018at2759"/>
<dbReference type="GO" id="GO:0003727">
    <property type="term" value="F:single-stranded RNA binding"/>
    <property type="evidence" value="ECO:0007669"/>
    <property type="project" value="TreeGrafter"/>
</dbReference>
<sequence>MYPAVLHVCIIVVSLIYSVFLVALAMVVKAALAPVGSAGGALIVTIPTAAAAAADGPTGTGAQGRSDTTSAAMSGSGRWNWFRLCFTCGFCRRNKKNGRDQPPGGGGGGGGGADPRGGPPLPATASPSIPRRARETTGEAQPVSVSADKLLPYMPCFWSYPSLVFLIHESLQWLAVIVNTIVMFFIGSEFSCLKIHCVTDRKLQKYTFPLHILCLIIALVCMYFHSLFVNYGKQFQKAGDRFLSLAGSSGTGASGKPEVDEGAAVMWELEQDTLRARLVTKDDVPWRLPPYVRRLDASPALQEGMDTELDITRRVGTSSWSCSEGTMSKASKWSPHSTCPINLLPASASSDGSCQQFFVAEVGTILERVGGVDISFDKSDGSLACASLVVVHAQTLKVMYADCAIVEMTQPYIPGFLAFRECPALISLLDRVAEEHPALAPQVVMVDGNGILHSRGFGLACHLGVVTGIPTIGVGKTFFHVDGLTENRVKRDSLRMLTAPGDCWPLKGQSGRVWGVALRGNKDSKNPIFVSVGHRLSLETAAALVHHFCQHRIPEPIRQADIRSREHLRQHRVTLLQQ</sequence>
<evidence type="ECO:0000256" key="1">
    <source>
        <dbReference type="ARBA" id="ARBA00004496"/>
    </source>
</evidence>
<evidence type="ECO:0000313" key="8">
    <source>
        <dbReference type="EMBL" id="GBG82060.1"/>
    </source>
</evidence>
<feature type="compositionally biased region" description="Gly residues" evidence="6">
    <location>
        <begin position="103"/>
        <end position="115"/>
    </location>
</feature>
<feature type="region of interest" description="Disordered" evidence="6">
    <location>
        <begin position="97"/>
        <end position="141"/>
    </location>
</feature>
<keyword evidence="5" id="KW-0378">Hydrolase</keyword>
<feature type="transmembrane region" description="Helical" evidence="7">
    <location>
        <begin position="208"/>
        <end position="228"/>
    </location>
</feature>
<comment type="caution">
    <text evidence="8">The sequence shown here is derived from an EMBL/GenBank/DDBJ whole genome shotgun (WGS) entry which is preliminary data.</text>
</comment>
<accession>A0A388LIA8</accession>
<keyword evidence="3" id="KW-0540">Nuclease</keyword>
<comment type="subcellular location">
    <subcellularLocation>
        <location evidence="1">Cytoplasm</location>
    </subcellularLocation>
</comment>
<dbReference type="GO" id="GO:0005737">
    <property type="term" value="C:cytoplasm"/>
    <property type="evidence" value="ECO:0007669"/>
    <property type="project" value="UniProtKB-SubCell"/>
</dbReference>
<dbReference type="Pfam" id="PF04493">
    <property type="entry name" value="Endonuclease_5"/>
    <property type="match status" value="1"/>
</dbReference>
<proteinExistence type="predicted"/>
<dbReference type="CDD" id="cd06559">
    <property type="entry name" value="Endonuclease_V"/>
    <property type="match status" value="1"/>
</dbReference>
<dbReference type="PANTHER" id="PTHR28511:SF1">
    <property type="entry name" value="ENDONUCLEASE V"/>
    <property type="match status" value="1"/>
</dbReference>
<evidence type="ECO:0000313" key="9">
    <source>
        <dbReference type="Proteomes" id="UP000265515"/>
    </source>
</evidence>
<evidence type="ECO:0000256" key="4">
    <source>
        <dbReference type="ARBA" id="ARBA00022759"/>
    </source>
</evidence>
<protein>
    <recommendedName>
        <fullName evidence="10">Endonuclease V</fullName>
    </recommendedName>
</protein>
<organism evidence="8 9">
    <name type="scientific">Chara braunii</name>
    <name type="common">Braun's stonewort</name>
    <dbReference type="NCBI Taxonomy" id="69332"/>
    <lineage>
        <taxon>Eukaryota</taxon>
        <taxon>Viridiplantae</taxon>
        <taxon>Streptophyta</taxon>
        <taxon>Charophyceae</taxon>
        <taxon>Charales</taxon>
        <taxon>Characeae</taxon>
        <taxon>Chara</taxon>
    </lineage>
</organism>
<keyword evidence="7" id="KW-1133">Transmembrane helix</keyword>
<dbReference type="GO" id="GO:0006281">
    <property type="term" value="P:DNA repair"/>
    <property type="evidence" value="ECO:0007669"/>
    <property type="project" value="InterPro"/>
</dbReference>
<evidence type="ECO:0000256" key="2">
    <source>
        <dbReference type="ARBA" id="ARBA00022490"/>
    </source>
</evidence>
<feature type="transmembrane region" description="Helical" evidence="7">
    <location>
        <begin position="6"/>
        <end position="28"/>
    </location>
</feature>
<name>A0A388LIA8_CHABU</name>
<reference evidence="8 9" key="1">
    <citation type="journal article" date="2018" name="Cell">
        <title>The Chara Genome: Secondary Complexity and Implications for Plant Terrestrialization.</title>
        <authorList>
            <person name="Nishiyama T."/>
            <person name="Sakayama H."/>
            <person name="Vries J.D."/>
            <person name="Buschmann H."/>
            <person name="Saint-Marcoux D."/>
            <person name="Ullrich K.K."/>
            <person name="Haas F.B."/>
            <person name="Vanderstraeten L."/>
            <person name="Becker D."/>
            <person name="Lang D."/>
            <person name="Vosolsobe S."/>
            <person name="Rombauts S."/>
            <person name="Wilhelmsson P.K.I."/>
            <person name="Janitza P."/>
            <person name="Kern R."/>
            <person name="Heyl A."/>
            <person name="Rumpler F."/>
            <person name="Villalobos L.I.A.C."/>
            <person name="Clay J.M."/>
            <person name="Skokan R."/>
            <person name="Toyoda A."/>
            <person name="Suzuki Y."/>
            <person name="Kagoshima H."/>
            <person name="Schijlen E."/>
            <person name="Tajeshwar N."/>
            <person name="Catarino B."/>
            <person name="Hetherington A.J."/>
            <person name="Saltykova A."/>
            <person name="Bonnot C."/>
            <person name="Breuninger H."/>
            <person name="Symeonidi A."/>
            <person name="Radhakrishnan G.V."/>
            <person name="Van Nieuwerburgh F."/>
            <person name="Deforce D."/>
            <person name="Chang C."/>
            <person name="Karol K.G."/>
            <person name="Hedrich R."/>
            <person name="Ulvskov P."/>
            <person name="Glockner G."/>
            <person name="Delwiche C.F."/>
            <person name="Petrasek J."/>
            <person name="Van de Peer Y."/>
            <person name="Friml J."/>
            <person name="Beilby M."/>
            <person name="Dolan L."/>
            <person name="Kohara Y."/>
            <person name="Sugano S."/>
            <person name="Fujiyama A."/>
            <person name="Delaux P.-M."/>
            <person name="Quint M."/>
            <person name="TheiBen G."/>
            <person name="Hagemann M."/>
            <person name="Harholt J."/>
            <person name="Dunand C."/>
            <person name="Zachgo S."/>
            <person name="Langdale J."/>
            <person name="Maumus F."/>
            <person name="Straeten D.V.D."/>
            <person name="Gould S.B."/>
            <person name="Rensing S.A."/>
        </authorList>
    </citation>
    <scope>NUCLEOTIDE SEQUENCE [LARGE SCALE GENOMIC DNA]</scope>
    <source>
        <strain evidence="8 9">S276</strain>
    </source>
</reference>
<evidence type="ECO:0000256" key="5">
    <source>
        <dbReference type="ARBA" id="ARBA00022801"/>
    </source>
</evidence>
<feature type="transmembrane region" description="Helical" evidence="7">
    <location>
        <begin position="173"/>
        <end position="196"/>
    </location>
</feature>
<evidence type="ECO:0008006" key="10">
    <source>
        <dbReference type="Google" id="ProtNLM"/>
    </source>
</evidence>